<evidence type="ECO:0000313" key="4">
    <source>
        <dbReference type="EMBL" id="MFC3051910.1"/>
    </source>
</evidence>
<dbReference type="SUPFAM" id="SSF82171">
    <property type="entry name" value="DPP6 N-terminal domain-like"/>
    <property type="match status" value="1"/>
</dbReference>
<comment type="caution">
    <text evidence="4">The sequence shown here is derived from an EMBL/GenBank/DDBJ whole genome shotgun (WGS) entry which is preliminary data.</text>
</comment>
<dbReference type="InterPro" id="IPR029058">
    <property type="entry name" value="AB_hydrolase_fold"/>
</dbReference>
<sequence>MAYSFRAFLAIALTASLFSGSFIRASELTDKEAIRYFSQADQYLGASLSPDGSHYSIWKMDGASFQLNVHKRGVAETDTIQTYQFPSGLFNWHAWLDNTQIITSITRIPETAPILNVTSTKKTKSRVSGLTRQIYISDITTGKMVLILEYPLSVVLANNSDDFLHALPDDPEHFIMAFAPDGGEYPGVYKINVHTGATQELAAPTEPFTSWVVDRSGNLRLASGWGDDGMEIKVKQADTGKWNTLSDHPLFKEGRFGVLGFDDKGKNLYLRSSLGKGRSVIYRFDMDRTVINKKMFEHPFLDAGTLLLTNDGETILGATYVDHKPTIEFLNEAFQADYEHLQSLLNGADIIISDIDDTGNIWLVQTLSATKPAQLYIYDKSSNALSLIETKTTSDITPDPNSMTAVKFFSRDGLEIPAYLTLPSGKKDNLPFIIMPHGGPWVRDMMLYDNWAHFFANRGYGVLQPNYRGSSGYGDTFEARGYGEWGLAMQNDLVDAADWLVDEGYADKDRFCIVGGSYGGYAALVAAFKNSDTFKCAVSFAPVSDLEFWINTVASSKGERKTLMYRTVGSKKRKDLYAQSPSRQGKEVSMPLLILHGSSDIRVAPIHSALMSTALKKYTKPHELIWLKGGSHFLLQQEHREIFLRKSLDLLQETIG</sequence>
<dbReference type="EC" id="3.4.-.-" evidence="4"/>
<feature type="signal peptide" evidence="2">
    <location>
        <begin position="1"/>
        <end position="25"/>
    </location>
</feature>
<dbReference type="EMBL" id="JBHRSL010000005">
    <property type="protein sequence ID" value="MFC3051910.1"/>
    <property type="molecule type" value="Genomic_DNA"/>
</dbReference>
<dbReference type="SUPFAM" id="SSF53474">
    <property type="entry name" value="alpha/beta-Hydrolases"/>
    <property type="match status" value="1"/>
</dbReference>
<evidence type="ECO:0000256" key="2">
    <source>
        <dbReference type="SAM" id="SignalP"/>
    </source>
</evidence>
<keyword evidence="1 4" id="KW-0378">Hydrolase</keyword>
<dbReference type="Pfam" id="PF00326">
    <property type="entry name" value="Peptidase_S9"/>
    <property type="match status" value="1"/>
</dbReference>
<dbReference type="Gene3D" id="3.40.50.1820">
    <property type="entry name" value="alpha/beta hydrolase"/>
    <property type="match status" value="1"/>
</dbReference>
<dbReference type="Proteomes" id="UP001595444">
    <property type="component" value="Unassembled WGS sequence"/>
</dbReference>
<proteinExistence type="predicted"/>
<organism evidence="4 5">
    <name type="scientific">Kordiimonas pumila</name>
    <dbReference type="NCBI Taxonomy" id="2161677"/>
    <lineage>
        <taxon>Bacteria</taxon>
        <taxon>Pseudomonadati</taxon>
        <taxon>Pseudomonadota</taxon>
        <taxon>Alphaproteobacteria</taxon>
        <taxon>Kordiimonadales</taxon>
        <taxon>Kordiimonadaceae</taxon>
        <taxon>Kordiimonas</taxon>
    </lineage>
</organism>
<name>A0ABV7D4S3_9PROT</name>
<evidence type="ECO:0000313" key="5">
    <source>
        <dbReference type="Proteomes" id="UP001595444"/>
    </source>
</evidence>
<evidence type="ECO:0000259" key="3">
    <source>
        <dbReference type="Pfam" id="PF00326"/>
    </source>
</evidence>
<dbReference type="InterPro" id="IPR001375">
    <property type="entry name" value="Peptidase_S9_cat"/>
</dbReference>
<evidence type="ECO:0000256" key="1">
    <source>
        <dbReference type="ARBA" id="ARBA00022801"/>
    </source>
</evidence>
<feature type="domain" description="Peptidase S9 prolyl oligopeptidase catalytic" evidence="3">
    <location>
        <begin position="452"/>
        <end position="655"/>
    </location>
</feature>
<protein>
    <submittedName>
        <fullName evidence="4">Alpha/beta hydrolase family protein</fullName>
        <ecNumber evidence="4">3.4.-.-</ecNumber>
    </submittedName>
</protein>
<dbReference type="RefSeq" id="WP_194214256.1">
    <property type="nucleotide sequence ID" value="NZ_CP061205.1"/>
</dbReference>
<reference evidence="5" key="1">
    <citation type="journal article" date="2019" name="Int. J. Syst. Evol. Microbiol.">
        <title>The Global Catalogue of Microorganisms (GCM) 10K type strain sequencing project: providing services to taxonomists for standard genome sequencing and annotation.</title>
        <authorList>
            <consortium name="The Broad Institute Genomics Platform"/>
            <consortium name="The Broad Institute Genome Sequencing Center for Infectious Disease"/>
            <person name="Wu L."/>
            <person name="Ma J."/>
        </authorList>
    </citation>
    <scope>NUCLEOTIDE SEQUENCE [LARGE SCALE GENOMIC DNA]</scope>
    <source>
        <strain evidence="5">KCTC 62164</strain>
    </source>
</reference>
<keyword evidence="2" id="KW-0732">Signal</keyword>
<gene>
    <name evidence="4" type="ORF">ACFOKA_08335</name>
</gene>
<dbReference type="PANTHER" id="PTHR42776">
    <property type="entry name" value="SERINE PEPTIDASE S9 FAMILY MEMBER"/>
    <property type="match status" value="1"/>
</dbReference>
<feature type="chain" id="PRO_5046084227" evidence="2">
    <location>
        <begin position="26"/>
        <end position="656"/>
    </location>
</feature>
<keyword evidence="5" id="KW-1185">Reference proteome</keyword>
<dbReference type="GO" id="GO:0016787">
    <property type="term" value="F:hydrolase activity"/>
    <property type="evidence" value="ECO:0007669"/>
    <property type="project" value="UniProtKB-KW"/>
</dbReference>
<dbReference type="PANTHER" id="PTHR42776:SF27">
    <property type="entry name" value="DIPEPTIDYL PEPTIDASE FAMILY MEMBER 6"/>
    <property type="match status" value="1"/>
</dbReference>
<accession>A0ABV7D4S3</accession>